<comment type="caution">
    <text evidence="10">The sequence shown here is derived from an EMBL/GenBank/DDBJ whole genome shotgun (WGS) entry which is preliminary data.</text>
</comment>
<evidence type="ECO:0000256" key="6">
    <source>
        <dbReference type="ARBA" id="ARBA00022989"/>
    </source>
</evidence>
<sequence>MIGTRRRTRLTPWLLRLWLGLVLMFSFAPLLAVAVLSFNRSRYGTLPFEFTLSWYDQLFAERDLLRSTLWNLELSAAVGLAAALLGPPLAIWLRRAPRWASLPIRASLLGAITVPWLLLAVGMLLVLRQIGIGRSIVSMFLACLAVSLPYVVLLVQARLAALDPAIEQAAQSLGAPPLAVFLRVTLPLIASAVGAGGFMAFITCFNNFIVQYFMAPIGFRTLPLEIYTMVKMGYKPDINALGTILVAASILLVVLLQRLTGNAGRVLTMTATDGSGKA</sequence>
<dbReference type="InterPro" id="IPR051789">
    <property type="entry name" value="Bact_Polyamine_Transport"/>
</dbReference>
<feature type="transmembrane region" description="Helical" evidence="8">
    <location>
        <begin position="106"/>
        <end position="130"/>
    </location>
</feature>
<feature type="transmembrane region" description="Helical" evidence="8">
    <location>
        <begin position="238"/>
        <end position="259"/>
    </location>
</feature>
<keyword evidence="6 8" id="KW-1133">Transmembrane helix</keyword>
<feature type="domain" description="ABC transmembrane type-1" evidence="9">
    <location>
        <begin position="68"/>
        <end position="256"/>
    </location>
</feature>
<organism evidence="10 11">
    <name type="scientific">Labrys wisconsinensis</name>
    <dbReference type="NCBI Taxonomy" id="425677"/>
    <lineage>
        <taxon>Bacteria</taxon>
        <taxon>Pseudomonadati</taxon>
        <taxon>Pseudomonadota</taxon>
        <taxon>Alphaproteobacteria</taxon>
        <taxon>Hyphomicrobiales</taxon>
        <taxon>Xanthobacteraceae</taxon>
        <taxon>Labrys</taxon>
    </lineage>
</organism>
<dbReference type="SUPFAM" id="SSF161098">
    <property type="entry name" value="MetI-like"/>
    <property type="match status" value="1"/>
</dbReference>
<dbReference type="Proteomes" id="UP001242480">
    <property type="component" value="Unassembled WGS sequence"/>
</dbReference>
<evidence type="ECO:0000313" key="10">
    <source>
        <dbReference type="EMBL" id="MDQ0470309.1"/>
    </source>
</evidence>
<keyword evidence="7 8" id="KW-0472">Membrane</keyword>
<dbReference type="InterPro" id="IPR035906">
    <property type="entry name" value="MetI-like_sf"/>
</dbReference>
<keyword evidence="11" id="KW-1185">Reference proteome</keyword>
<evidence type="ECO:0000256" key="2">
    <source>
        <dbReference type="ARBA" id="ARBA00007069"/>
    </source>
</evidence>
<dbReference type="PROSITE" id="PS50928">
    <property type="entry name" value="ABC_TM1"/>
    <property type="match status" value="1"/>
</dbReference>
<reference evidence="10 11" key="1">
    <citation type="submission" date="2023-07" db="EMBL/GenBank/DDBJ databases">
        <title>Genomic Encyclopedia of Type Strains, Phase IV (KMG-IV): sequencing the most valuable type-strain genomes for metagenomic binning, comparative biology and taxonomic classification.</title>
        <authorList>
            <person name="Goeker M."/>
        </authorList>
    </citation>
    <scope>NUCLEOTIDE SEQUENCE [LARGE SCALE GENOMIC DNA]</scope>
    <source>
        <strain evidence="10 11">DSM 19619</strain>
    </source>
</reference>
<keyword evidence="3 8" id="KW-0813">Transport</keyword>
<evidence type="ECO:0000256" key="1">
    <source>
        <dbReference type="ARBA" id="ARBA00004651"/>
    </source>
</evidence>
<feature type="transmembrane region" description="Helical" evidence="8">
    <location>
        <begin position="15"/>
        <end position="38"/>
    </location>
</feature>
<evidence type="ECO:0000256" key="5">
    <source>
        <dbReference type="ARBA" id="ARBA00022692"/>
    </source>
</evidence>
<evidence type="ECO:0000259" key="9">
    <source>
        <dbReference type="PROSITE" id="PS50928"/>
    </source>
</evidence>
<comment type="similarity">
    <text evidence="2">Belongs to the binding-protein-dependent transport system permease family. CysTW subfamily.</text>
</comment>
<evidence type="ECO:0000256" key="4">
    <source>
        <dbReference type="ARBA" id="ARBA00022475"/>
    </source>
</evidence>
<keyword evidence="4" id="KW-1003">Cell membrane</keyword>
<accession>A0ABU0JAK5</accession>
<dbReference type="PANTHER" id="PTHR43848">
    <property type="entry name" value="PUTRESCINE TRANSPORT SYSTEM PERMEASE PROTEIN POTI"/>
    <property type="match status" value="1"/>
</dbReference>
<dbReference type="InterPro" id="IPR000515">
    <property type="entry name" value="MetI-like"/>
</dbReference>
<feature type="transmembrane region" description="Helical" evidence="8">
    <location>
        <begin position="136"/>
        <end position="159"/>
    </location>
</feature>
<dbReference type="CDD" id="cd06261">
    <property type="entry name" value="TM_PBP2"/>
    <property type="match status" value="1"/>
</dbReference>
<dbReference type="RefSeq" id="WP_307274090.1">
    <property type="nucleotide sequence ID" value="NZ_JAUSVX010000005.1"/>
</dbReference>
<dbReference type="Gene3D" id="1.10.3720.10">
    <property type="entry name" value="MetI-like"/>
    <property type="match status" value="1"/>
</dbReference>
<feature type="transmembrane region" description="Helical" evidence="8">
    <location>
        <begin position="74"/>
        <end position="94"/>
    </location>
</feature>
<evidence type="ECO:0000256" key="8">
    <source>
        <dbReference type="RuleBase" id="RU363032"/>
    </source>
</evidence>
<evidence type="ECO:0000256" key="7">
    <source>
        <dbReference type="ARBA" id="ARBA00023136"/>
    </source>
</evidence>
<dbReference type="Pfam" id="PF00528">
    <property type="entry name" value="BPD_transp_1"/>
    <property type="match status" value="1"/>
</dbReference>
<keyword evidence="5 8" id="KW-0812">Transmembrane</keyword>
<gene>
    <name evidence="10" type="ORF">QO011_003325</name>
</gene>
<dbReference type="EMBL" id="JAUSVX010000005">
    <property type="protein sequence ID" value="MDQ0470309.1"/>
    <property type="molecule type" value="Genomic_DNA"/>
</dbReference>
<name>A0ABU0JAK5_9HYPH</name>
<evidence type="ECO:0000313" key="11">
    <source>
        <dbReference type="Proteomes" id="UP001242480"/>
    </source>
</evidence>
<dbReference type="PANTHER" id="PTHR43848:SF2">
    <property type="entry name" value="PUTRESCINE TRANSPORT SYSTEM PERMEASE PROTEIN POTI"/>
    <property type="match status" value="1"/>
</dbReference>
<protein>
    <submittedName>
        <fullName evidence="10">Spermidine/putrescine transport system permease protein</fullName>
    </submittedName>
</protein>
<proteinExistence type="inferred from homology"/>
<evidence type="ECO:0000256" key="3">
    <source>
        <dbReference type="ARBA" id="ARBA00022448"/>
    </source>
</evidence>
<feature type="transmembrane region" description="Helical" evidence="8">
    <location>
        <begin position="180"/>
        <end position="202"/>
    </location>
</feature>
<comment type="subcellular location">
    <subcellularLocation>
        <location evidence="1 8">Cell membrane</location>
        <topology evidence="1 8">Multi-pass membrane protein</topology>
    </subcellularLocation>
</comment>